<protein>
    <recommendedName>
        <fullName evidence="1">DUF7730 domain-containing protein</fullName>
    </recommendedName>
</protein>
<evidence type="ECO:0000313" key="3">
    <source>
        <dbReference type="Proteomes" id="UP001056384"/>
    </source>
</evidence>
<proteinExistence type="predicted"/>
<accession>A0A9Q9ARB3</accession>
<dbReference type="AlphaFoldDB" id="A0A9Q9ARB3"/>
<gene>
    <name evidence="2" type="ORF">Slin15195_G064430</name>
</gene>
<dbReference type="Pfam" id="PF24864">
    <property type="entry name" value="DUF7730"/>
    <property type="match status" value="1"/>
</dbReference>
<keyword evidence="3" id="KW-1185">Reference proteome</keyword>
<dbReference type="Proteomes" id="UP001056384">
    <property type="component" value="Chromosome 5"/>
</dbReference>
<evidence type="ECO:0000313" key="2">
    <source>
        <dbReference type="EMBL" id="USW53124.1"/>
    </source>
</evidence>
<evidence type="ECO:0000259" key="1">
    <source>
        <dbReference type="Pfam" id="PF24864"/>
    </source>
</evidence>
<feature type="domain" description="DUF7730" evidence="1">
    <location>
        <begin position="7"/>
        <end position="108"/>
    </location>
</feature>
<sequence>MALQTGLMSLPAELRKEIYVHVFDWNTRLVEARYLTQAAKKGLDCGVCLINFRKNRNKYTANDDGCPVILSRYGAEDTDRHSAILQTCRKIYFEAIDTLYSKTLFVFTDGFVRPAPFMFRYYRRSSLPSMGTTADCCDLLQRMRHVVVEQHINTGRQGLAVGPNARLLKDIVNAMSSARKSTEVSIRFDVGIFHLTATPRAAGCYEELAIALAGMEPGCRPGIAVENWRYGNCRPIYAKEKSDHERQFMLAFEAAGVPCVIVPSPPVGDMGDC</sequence>
<organism evidence="2 3">
    <name type="scientific">Septoria linicola</name>
    <dbReference type="NCBI Taxonomy" id="215465"/>
    <lineage>
        <taxon>Eukaryota</taxon>
        <taxon>Fungi</taxon>
        <taxon>Dikarya</taxon>
        <taxon>Ascomycota</taxon>
        <taxon>Pezizomycotina</taxon>
        <taxon>Dothideomycetes</taxon>
        <taxon>Dothideomycetidae</taxon>
        <taxon>Mycosphaerellales</taxon>
        <taxon>Mycosphaerellaceae</taxon>
        <taxon>Septoria</taxon>
    </lineage>
</organism>
<dbReference type="EMBL" id="CP099422">
    <property type="protein sequence ID" value="USW53124.1"/>
    <property type="molecule type" value="Genomic_DNA"/>
</dbReference>
<reference evidence="2" key="1">
    <citation type="submission" date="2022-06" db="EMBL/GenBank/DDBJ databases">
        <title>Complete genome sequences of two strains of the flax pathogen Septoria linicola.</title>
        <authorList>
            <person name="Lapalu N."/>
            <person name="Simon A."/>
            <person name="Demenou B."/>
            <person name="Paumier D."/>
            <person name="Guillot M.-P."/>
            <person name="Gout L."/>
            <person name="Valade R."/>
        </authorList>
    </citation>
    <scope>NUCLEOTIDE SEQUENCE</scope>
    <source>
        <strain evidence="2">SE15195</strain>
    </source>
</reference>
<dbReference type="InterPro" id="IPR056632">
    <property type="entry name" value="DUF7730"/>
</dbReference>
<name>A0A9Q9ARB3_9PEZI</name>
<dbReference type="PANTHER" id="PTHR38790">
    <property type="entry name" value="2EXR DOMAIN-CONTAINING PROTEIN-RELATED"/>
    <property type="match status" value="1"/>
</dbReference>